<dbReference type="OMA" id="NLQHQVF"/>
<dbReference type="CDD" id="cd01670">
    <property type="entry name" value="Death"/>
    <property type="match status" value="1"/>
</dbReference>
<dbReference type="OrthoDB" id="10031931at2759"/>
<organism evidence="2 3">
    <name type="scientific">Acanthaster planci</name>
    <name type="common">Crown-of-thorns starfish</name>
    <dbReference type="NCBI Taxonomy" id="133434"/>
    <lineage>
        <taxon>Eukaryota</taxon>
        <taxon>Metazoa</taxon>
        <taxon>Echinodermata</taxon>
        <taxon>Eleutherozoa</taxon>
        <taxon>Asterozoa</taxon>
        <taxon>Asteroidea</taxon>
        <taxon>Valvatacea</taxon>
        <taxon>Valvatida</taxon>
        <taxon>Acanthasteridae</taxon>
        <taxon>Acanthaster</taxon>
    </lineage>
</organism>
<name>A0A8B7Z4E1_ACAPL</name>
<proteinExistence type="predicted"/>
<sequence>MPRTCASIYDVNGVICDRKILTISTLIGQQYPELGHKLGLTKAQLVEIKAGAPDNLQHQVFHTLDLWRQQQGIEATLERLNKALKELGWISVLTQIRNTPDNFYVVV</sequence>
<dbReference type="PROSITE" id="PS50017">
    <property type="entry name" value="DEATH_DOMAIN"/>
    <property type="match status" value="1"/>
</dbReference>
<dbReference type="AlphaFoldDB" id="A0A8B7Z4E1"/>
<dbReference type="KEGG" id="aplc:110984202"/>
<evidence type="ECO:0000313" key="3">
    <source>
        <dbReference type="RefSeq" id="XP_022099832.1"/>
    </source>
</evidence>
<feature type="domain" description="Death" evidence="1">
    <location>
        <begin position="16"/>
        <end position="100"/>
    </location>
</feature>
<accession>A0A8B7Z4E1</accession>
<protein>
    <submittedName>
        <fullName evidence="3">Uncharacterized protein LOC110984202</fullName>
    </submittedName>
</protein>
<dbReference type="GeneID" id="110984202"/>
<keyword evidence="2" id="KW-1185">Reference proteome</keyword>
<dbReference type="InterPro" id="IPR000488">
    <property type="entry name" value="Death_dom"/>
</dbReference>
<gene>
    <name evidence="3" type="primary">LOC110984202</name>
</gene>
<evidence type="ECO:0000313" key="2">
    <source>
        <dbReference type="Proteomes" id="UP000694845"/>
    </source>
</evidence>
<dbReference type="SMART" id="SM00005">
    <property type="entry name" value="DEATH"/>
    <property type="match status" value="1"/>
</dbReference>
<dbReference type="SUPFAM" id="SSF47986">
    <property type="entry name" value="DEATH domain"/>
    <property type="match status" value="1"/>
</dbReference>
<reference evidence="3" key="1">
    <citation type="submission" date="2025-08" db="UniProtKB">
        <authorList>
            <consortium name="RefSeq"/>
        </authorList>
    </citation>
    <scope>IDENTIFICATION</scope>
</reference>
<dbReference type="Pfam" id="PF00531">
    <property type="entry name" value="Death"/>
    <property type="match status" value="1"/>
</dbReference>
<dbReference type="RefSeq" id="XP_022099832.1">
    <property type="nucleotide sequence ID" value="XM_022244140.1"/>
</dbReference>
<dbReference type="GO" id="GO:0007165">
    <property type="term" value="P:signal transduction"/>
    <property type="evidence" value="ECO:0007669"/>
    <property type="project" value="InterPro"/>
</dbReference>
<dbReference type="Gene3D" id="1.10.533.10">
    <property type="entry name" value="Death Domain, Fas"/>
    <property type="match status" value="1"/>
</dbReference>
<dbReference type="InterPro" id="IPR011029">
    <property type="entry name" value="DEATH-like_dom_sf"/>
</dbReference>
<evidence type="ECO:0000259" key="1">
    <source>
        <dbReference type="PROSITE" id="PS50017"/>
    </source>
</evidence>
<dbReference type="Proteomes" id="UP000694845">
    <property type="component" value="Unplaced"/>
</dbReference>